<sequence>MYWHALTQNGAKAEAVVLPEYLGLELVKGVTYQLSFDARSSVASEIEVTMENANYQRFLSEKLKLTNWITLNWKS</sequence>
<dbReference type="SUPFAM" id="SSF49785">
    <property type="entry name" value="Galactose-binding domain-like"/>
    <property type="match status" value="1"/>
</dbReference>
<evidence type="ECO:0000313" key="1">
    <source>
        <dbReference type="EMBL" id="KGX89684.1"/>
    </source>
</evidence>
<dbReference type="OrthoDB" id="9809583at2"/>
<accession>A0A0A5GCD9</accession>
<name>A0A0A5GCD9_9BACI</name>
<protein>
    <submittedName>
        <fullName evidence="1">Uncharacterized protein</fullName>
    </submittedName>
</protein>
<dbReference type="AlphaFoldDB" id="A0A0A5GCD9"/>
<dbReference type="EMBL" id="AVPF01000013">
    <property type="protein sequence ID" value="KGX89684.1"/>
    <property type="molecule type" value="Genomic_DNA"/>
</dbReference>
<dbReference type="Proteomes" id="UP000030403">
    <property type="component" value="Unassembled WGS sequence"/>
</dbReference>
<dbReference type="eggNOG" id="COG2273">
    <property type="taxonomic scope" value="Bacteria"/>
</dbReference>
<dbReference type="RefSeq" id="WP_027446131.1">
    <property type="nucleotide sequence ID" value="NZ_AULJ01000031.1"/>
</dbReference>
<proteinExistence type="predicted"/>
<reference evidence="1 2" key="1">
    <citation type="submission" date="2013-08" db="EMBL/GenBank/DDBJ databases">
        <authorList>
            <person name="Huang J."/>
            <person name="Wang G."/>
        </authorList>
    </citation>
    <scope>NUCLEOTIDE SEQUENCE [LARGE SCALE GENOMIC DNA]</scope>
    <source>
        <strain evidence="1 2">BH030004</strain>
    </source>
</reference>
<dbReference type="InterPro" id="IPR008979">
    <property type="entry name" value="Galactose-bd-like_sf"/>
</dbReference>
<dbReference type="Gene3D" id="2.60.120.260">
    <property type="entry name" value="Galactose-binding domain-like"/>
    <property type="match status" value="1"/>
</dbReference>
<gene>
    <name evidence="1" type="ORF">N783_04670</name>
</gene>
<keyword evidence="2" id="KW-1185">Reference proteome</keyword>
<comment type="caution">
    <text evidence="1">The sequence shown here is derived from an EMBL/GenBank/DDBJ whole genome shotgun (WGS) entry which is preliminary data.</text>
</comment>
<organism evidence="1 2">
    <name type="scientific">Pontibacillus marinus BH030004 = DSM 16465</name>
    <dbReference type="NCBI Taxonomy" id="1385511"/>
    <lineage>
        <taxon>Bacteria</taxon>
        <taxon>Bacillati</taxon>
        <taxon>Bacillota</taxon>
        <taxon>Bacilli</taxon>
        <taxon>Bacillales</taxon>
        <taxon>Bacillaceae</taxon>
        <taxon>Pontibacillus</taxon>
    </lineage>
</organism>
<evidence type="ECO:0000313" key="2">
    <source>
        <dbReference type="Proteomes" id="UP000030403"/>
    </source>
</evidence>